<dbReference type="EMBL" id="JXXN02005166">
    <property type="protein sequence ID" value="THD20090.1"/>
    <property type="molecule type" value="Genomic_DNA"/>
</dbReference>
<protein>
    <submittedName>
        <fullName evidence="2">Uncharacterized protein</fullName>
    </submittedName>
</protein>
<evidence type="ECO:0000313" key="1">
    <source>
        <dbReference type="EMBL" id="THD20089.1"/>
    </source>
</evidence>
<reference evidence="2 3" key="1">
    <citation type="submission" date="2019-03" db="EMBL/GenBank/DDBJ databases">
        <title>Improved annotation for the trematode Fasciola hepatica.</title>
        <authorList>
            <person name="Choi Y.-J."/>
            <person name="Martin J."/>
            <person name="Mitreva M."/>
        </authorList>
    </citation>
    <scope>NUCLEOTIDE SEQUENCE [LARGE SCALE GENOMIC DNA]</scope>
</reference>
<keyword evidence="3" id="KW-1185">Reference proteome</keyword>
<dbReference type="AlphaFoldDB" id="A0A4E0RX38"/>
<organism evidence="2 3">
    <name type="scientific">Fasciola hepatica</name>
    <name type="common">Liver fluke</name>
    <dbReference type="NCBI Taxonomy" id="6192"/>
    <lineage>
        <taxon>Eukaryota</taxon>
        <taxon>Metazoa</taxon>
        <taxon>Spiralia</taxon>
        <taxon>Lophotrochozoa</taxon>
        <taxon>Platyhelminthes</taxon>
        <taxon>Trematoda</taxon>
        <taxon>Digenea</taxon>
        <taxon>Plagiorchiida</taxon>
        <taxon>Echinostomata</taxon>
        <taxon>Echinostomatoidea</taxon>
        <taxon>Fasciolidae</taxon>
        <taxon>Fasciola</taxon>
    </lineage>
</organism>
<dbReference type="EMBL" id="JXXN02005166">
    <property type="protein sequence ID" value="THD20089.1"/>
    <property type="molecule type" value="Genomic_DNA"/>
</dbReference>
<accession>A0A4E0RX38</accession>
<dbReference type="Proteomes" id="UP000230066">
    <property type="component" value="Unassembled WGS sequence"/>
</dbReference>
<gene>
    <name evidence="1" type="ORF">D915_009240</name>
    <name evidence="2" type="ORF">D915_009241</name>
</gene>
<sequence length="71" mass="8169">MSLILGKELIRWSIYLGIPVLSLEWINSRDNRLRHTMAQRMAHIERSGTDLYPQCEISVAESGDCPQMLPQ</sequence>
<evidence type="ECO:0000313" key="2">
    <source>
        <dbReference type="EMBL" id="THD20090.1"/>
    </source>
</evidence>
<proteinExistence type="predicted"/>
<evidence type="ECO:0000313" key="3">
    <source>
        <dbReference type="Proteomes" id="UP000230066"/>
    </source>
</evidence>
<name>A0A4E0RX38_FASHE</name>
<comment type="caution">
    <text evidence="2">The sequence shown here is derived from an EMBL/GenBank/DDBJ whole genome shotgun (WGS) entry which is preliminary data.</text>
</comment>